<gene>
    <name evidence="1" type="ORF">WISP_34743</name>
</gene>
<keyword evidence="2" id="KW-1185">Reference proteome</keyword>
<reference evidence="1" key="1">
    <citation type="submission" date="2019-10" db="EMBL/GenBank/DDBJ databases">
        <authorList>
            <person name="Soares A.E.R."/>
            <person name="Aleixo A."/>
            <person name="Schneider P."/>
            <person name="Miyaki C.Y."/>
            <person name="Schneider M.P."/>
            <person name="Mello C."/>
            <person name="Vasconcelos A.T.R."/>
        </authorList>
    </citation>
    <scope>NUCLEOTIDE SEQUENCE</scope>
    <source>
        <tissue evidence="1">Muscle</tissue>
    </source>
</reference>
<protein>
    <submittedName>
        <fullName evidence="1">Uncharacterized protein</fullName>
    </submittedName>
</protein>
<accession>A0ABQ9DP55</accession>
<evidence type="ECO:0000313" key="1">
    <source>
        <dbReference type="EMBL" id="KAJ7423181.1"/>
    </source>
</evidence>
<proteinExistence type="predicted"/>
<sequence length="155" mass="17851">MKKSSCLENISIHMNMVIKQSVDLYDIGVPSAKTERFLHEQESSHFIQCDKPPFVRLQTYAYNPVFYCMWSSISVINSHCRNMSPLILVMSTLLWPMKFKGMSNILWLECRGYAEELICFGCPWALFYGLTTSLNGEYQVASYSLKPLIKAGYVH</sequence>
<organism evidence="1 2">
    <name type="scientific">Willisornis vidua</name>
    <name type="common">Xingu scale-backed antbird</name>
    <dbReference type="NCBI Taxonomy" id="1566151"/>
    <lineage>
        <taxon>Eukaryota</taxon>
        <taxon>Metazoa</taxon>
        <taxon>Chordata</taxon>
        <taxon>Craniata</taxon>
        <taxon>Vertebrata</taxon>
        <taxon>Euteleostomi</taxon>
        <taxon>Archelosauria</taxon>
        <taxon>Archosauria</taxon>
        <taxon>Dinosauria</taxon>
        <taxon>Saurischia</taxon>
        <taxon>Theropoda</taxon>
        <taxon>Coelurosauria</taxon>
        <taxon>Aves</taxon>
        <taxon>Neognathae</taxon>
        <taxon>Neoaves</taxon>
        <taxon>Telluraves</taxon>
        <taxon>Australaves</taxon>
        <taxon>Passeriformes</taxon>
        <taxon>Thamnophilidae</taxon>
        <taxon>Willisornis</taxon>
    </lineage>
</organism>
<name>A0ABQ9DP55_9PASS</name>
<dbReference type="Proteomes" id="UP001145742">
    <property type="component" value="Unassembled WGS sequence"/>
</dbReference>
<comment type="caution">
    <text evidence="1">The sequence shown here is derived from an EMBL/GenBank/DDBJ whole genome shotgun (WGS) entry which is preliminary data.</text>
</comment>
<dbReference type="EMBL" id="WHWB01032892">
    <property type="protein sequence ID" value="KAJ7423181.1"/>
    <property type="molecule type" value="Genomic_DNA"/>
</dbReference>
<evidence type="ECO:0000313" key="2">
    <source>
        <dbReference type="Proteomes" id="UP001145742"/>
    </source>
</evidence>